<keyword evidence="3" id="KW-1185">Reference proteome</keyword>
<dbReference type="Proteomes" id="UP000271889">
    <property type="component" value="Unassembled WGS sequence"/>
</dbReference>
<name>A0A3P6TT96_CYLGO</name>
<dbReference type="AlphaFoldDB" id="A0A3P6TT96"/>
<protein>
    <submittedName>
        <fullName evidence="2">Uncharacterized protein</fullName>
    </submittedName>
</protein>
<evidence type="ECO:0000313" key="2">
    <source>
        <dbReference type="EMBL" id="VDK69254.1"/>
    </source>
</evidence>
<evidence type="ECO:0000313" key="3">
    <source>
        <dbReference type="Proteomes" id="UP000271889"/>
    </source>
</evidence>
<feature type="region of interest" description="Disordered" evidence="1">
    <location>
        <begin position="59"/>
        <end position="86"/>
    </location>
</feature>
<dbReference type="EMBL" id="UYRV01021313">
    <property type="protein sequence ID" value="VDK69254.1"/>
    <property type="molecule type" value="Genomic_DNA"/>
</dbReference>
<evidence type="ECO:0000256" key="1">
    <source>
        <dbReference type="SAM" id="MobiDB-lite"/>
    </source>
</evidence>
<feature type="compositionally biased region" description="Basic and acidic residues" evidence="1">
    <location>
        <begin position="62"/>
        <end position="85"/>
    </location>
</feature>
<proteinExistence type="predicted"/>
<organism evidence="2 3">
    <name type="scientific">Cylicostephanus goldi</name>
    <name type="common">Nematode worm</name>
    <dbReference type="NCBI Taxonomy" id="71465"/>
    <lineage>
        <taxon>Eukaryota</taxon>
        <taxon>Metazoa</taxon>
        <taxon>Ecdysozoa</taxon>
        <taxon>Nematoda</taxon>
        <taxon>Chromadorea</taxon>
        <taxon>Rhabditida</taxon>
        <taxon>Rhabditina</taxon>
        <taxon>Rhabditomorpha</taxon>
        <taxon>Strongyloidea</taxon>
        <taxon>Strongylidae</taxon>
        <taxon>Cylicostephanus</taxon>
    </lineage>
</organism>
<gene>
    <name evidence="2" type="ORF">CGOC_LOCUS6499</name>
</gene>
<reference evidence="2 3" key="1">
    <citation type="submission" date="2018-11" db="EMBL/GenBank/DDBJ databases">
        <authorList>
            <consortium name="Pathogen Informatics"/>
        </authorList>
    </citation>
    <scope>NUCLEOTIDE SEQUENCE [LARGE SCALE GENOMIC DNA]</scope>
</reference>
<accession>A0A3P6TT96</accession>
<dbReference type="OrthoDB" id="361283at2759"/>
<sequence length="97" mass="10479">MLTGSAISYIDSKVGRPHYKDAVVVADLLLQPGHDVNLPVNAVVPFRVQIESSIEDECNGADIHEGKDGRKVRGQRSESEDDNKLDGAAVVISYQSS</sequence>